<name>A0ABX2CUN3_9CYAN</name>
<protein>
    <submittedName>
        <fullName evidence="1">Uncharacterized protein</fullName>
    </submittedName>
</protein>
<dbReference type="Proteomes" id="UP000702425">
    <property type="component" value="Unassembled WGS sequence"/>
</dbReference>
<organism evidence="1 2">
    <name type="scientific">Microcoleus asticus IPMA8</name>
    <dbReference type="NCBI Taxonomy" id="2563858"/>
    <lineage>
        <taxon>Bacteria</taxon>
        <taxon>Bacillati</taxon>
        <taxon>Cyanobacteriota</taxon>
        <taxon>Cyanophyceae</taxon>
        <taxon>Oscillatoriophycideae</taxon>
        <taxon>Oscillatoriales</taxon>
        <taxon>Microcoleaceae</taxon>
        <taxon>Microcoleus</taxon>
        <taxon>Microcoleus asticus</taxon>
    </lineage>
</organism>
<comment type="caution">
    <text evidence="1">The sequence shown here is derived from an EMBL/GenBank/DDBJ whole genome shotgun (WGS) entry which is preliminary data.</text>
</comment>
<reference evidence="1 2" key="1">
    <citation type="journal article" date="2020" name="Sci. Rep.">
        <title>A novel cyanobacterial geosmin producer, revising GeoA distribution and dispersion patterns in Bacteria.</title>
        <authorList>
            <person name="Churro C."/>
            <person name="Semedo-Aguiar A.P."/>
            <person name="Silva A.D."/>
            <person name="Pereira-Leal J.B."/>
            <person name="Leite R.B."/>
        </authorList>
    </citation>
    <scope>NUCLEOTIDE SEQUENCE [LARGE SCALE GENOMIC DNA]</scope>
    <source>
        <strain evidence="1 2">IPMA8</strain>
    </source>
</reference>
<keyword evidence="2" id="KW-1185">Reference proteome</keyword>
<evidence type="ECO:0000313" key="1">
    <source>
        <dbReference type="EMBL" id="NQE34054.1"/>
    </source>
</evidence>
<proteinExistence type="predicted"/>
<dbReference type="EMBL" id="SRRZ01000024">
    <property type="protein sequence ID" value="NQE34054.1"/>
    <property type="molecule type" value="Genomic_DNA"/>
</dbReference>
<sequence length="66" mass="7144">MKVDRNLSTIPLPKNEPVAGEFGSVTVLSINWCYSTTSLNKSGVRPCILQKPGFLTEKNPVSAPVL</sequence>
<gene>
    <name evidence="1" type="ORF">E5S67_01777</name>
</gene>
<accession>A0ABX2CUN3</accession>
<evidence type="ECO:0000313" key="2">
    <source>
        <dbReference type="Proteomes" id="UP000702425"/>
    </source>
</evidence>